<dbReference type="AlphaFoldDB" id="A0ABD0L4D4"/>
<organism evidence="1 2">
    <name type="scientific">Batillaria attramentaria</name>
    <dbReference type="NCBI Taxonomy" id="370345"/>
    <lineage>
        <taxon>Eukaryota</taxon>
        <taxon>Metazoa</taxon>
        <taxon>Spiralia</taxon>
        <taxon>Lophotrochozoa</taxon>
        <taxon>Mollusca</taxon>
        <taxon>Gastropoda</taxon>
        <taxon>Caenogastropoda</taxon>
        <taxon>Sorbeoconcha</taxon>
        <taxon>Cerithioidea</taxon>
        <taxon>Batillariidae</taxon>
        <taxon>Batillaria</taxon>
    </lineage>
</organism>
<name>A0ABD0L4D4_9CAEN</name>
<sequence>MCCIKQTYSSLLSRLDNADAVLRVTDHLVVPGPHSCVQCSFGRSLNLREDTLSHVIISHADSEFPLRTAATDISNIVPTPNTSLLQNNESGQSVWSEVYLNSRQRWDRKYDLIQSKAAVMMAMIS</sequence>
<dbReference type="EMBL" id="JACVVK020000086">
    <property type="protein sequence ID" value="KAK7494158.1"/>
    <property type="molecule type" value="Genomic_DNA"/>
</dbReference>
<keyword evidence="2" id="KW-1185">Reference proteome</keyword>
<protein>
    <submittedName>
        <fullName evidence="1">Uncharacterized protein</fullName>
    </submittedName>
</protein>
<proteinExistence type="predicted"/>
<comment type="caution">
    <text evidence="1">The sequence shown here is derived from an EMBL/GenBank/DDBJ whole genome shotgun (WGS) entry which is preliminary data.</text>
</comment>
<evidence type="ECO:0000313" key="2">
    <source>
        <dbReference type="Proteomes" id="UP001519460"/>
    </source>
</evidence>
<gene>
    <name evidence="1" type="ORF">BaRGS_00014631</name>
</gene>
<dbReference type="Proteomes" id="UP001519460">
    <property type="component" value="Unassembled WGS sequence"/>
</dbReference>
<accession>A0ABD0L4D4</accession>
<reference evidence="1 2" key="1">
    <citation type="journal article" date="2023" name="Sci. Data">
        <title>Genome assembly of the Korean intertidal mud-creeper Batillaria attramentaria.</title>
        <authorList>
            <person name="Patra A.K."/>
            <person name="Ho P.T."/>
            <person name="Jun S."/>
            <person name="Lee S.J."/>
            <person name="Kim Y."/>
            <person name="Won Y.J."/>
        </authorList>
    </citation>
    <scope>NUCLEOTIDE SEQUENCE [LARGE SCALE GENOMIC DNA]</scope>
    <source>
        <strain evidence="1">Wonlab-2016</strain>
    </source>
</reference>
<evidence type="ECO:0000313" key="1">
    <source>
        <dbReference type="EMBL" id="KAK7494158.1"/>
    </source>
</evidence>